<sequence length="269" mass="28440">MDRPPVVAGRFYDGVADNLNAVVDGFLGLGAGRREEPTLLAMVPHAGYVFSGAVCGRTLAEANLAETVLLFGPNHTGRGAPFALWSEGNWMVPGGPVPVDTELAEELMAADSHITPDIEAHLGEHSIEVVLPFLQRLNPATRIAPMAVSMPHLDVLKQVGRNIGQALKVLGRPVTIVVSSDMSHYITHEDARKRDAMAIGEAVKLDPAALFNTVRSNNISMCGVMPMTVGLFAALELGATRGELVAYATSGEVSGDYDQVVGYAGVLVS</sequence>
<dbReference type="Proteomes" id="UP001061361">
    <property type="component" value="Chromosome"/>
</dbReference>
<dbReference type="PANTHER" id="PTHR11060">
    <property type="entry name" value="PROTEIN MEMO1"/>
    <property type="match status" value="1"/>
</dbReference>
<protein>
    <recommendedName>
        <fullName evidence="2">MEMO1 family protein JCM14722_29390</fullName>
    </recommendedName>
</protein>
<dbReference type="InterPro" id="IPR002737">
    <property type="entry name" value="MEMO1_fam"/>
</dbReference>
<keyword evidence="4" id="KW-1185">Reference proteome</keyword>
<proteinExistence type="inferred from homology"/>
<evidence type="ECO:0000313" key="3">
    <source>
        <dbReference type="EMBL" id="BDQ35397.1"/>
    </source>
</evidence>
<dbReference type="CDD" id="cd07361">
    <property type="entry name" value="MEMO_like"/>
    <property type="match status" value="1"/>
</dbReference>
<dbReference type="Pfam" id="PF01875">
    <property type="entry name" value="Memo"/>
    <property type="match status" value="1"/>
</dbReference>
<evidence type="ECO:0000313" key="4">
    <source>
        <dbReference type="Proteomes" id="UP001061361"/>
    </source>
</evidence>
<reference evidence="3" key="1">
    <citation type="submission" date="2022-08" db="EMBL/GenBank/DDBJ databases">
        <title>Genome Sequence of the sulphate-reducing bacterium, Pseudodesulfovibrio portus JCM14722.</title>
        <authorList>
            <person name="Kondo R."/>
            <person name="Kataoka T."/>
        </authorList>
    </citation>
    <scope>NUCLEOTIDE SEQUENCE</scope>
    <source>
        <strain evidence="3">JCM 14722</strain>
    </source>
</reference>
<accession>A0ABN6RWH5</accession>
<evidence type="ECO:0000256" key="2">
    <source>
        <dbReference type="HAMAP-Rule" id="MF_00055"/>
    </source>
</evidence>
<gene>
    <name evidence="3" type="ORF">JCM14722_29390</name>
</gene>
<organism evidence="3 4">
    <name type="scientific">Pseudodesulfovibrio portus</name>
    <dbReference type="NCBI Taxonomy" id="231439"/>
    <lineage>
        <taxon>Bacteria</taxon>
        <taxon>Pseudomonadati</taxon>
        <taxon>Thermodesulfobacteriota</taxon>
        <taxon>Desulfovibrionia</taxon>
        <taxon>Desulfovibrionales</taxon>
        <taxon>Desulfovibrionaceae</taxon>
    </lineage>
</organism>
<comment type="similarity">
    <text evidence="1 2">Belongs to the MEMO1 family.</text>
</comment>
<dbReference type="PANTHER" id="PTHR11060:SF0">
    <property type="entry name" value="PROTEIN MEMO1"/>
    <property type="match status" value="1"/>
</dbReference>
<dbReference type="RefSeq" id="WP_264982288.1">
    <property type="nucleotide sequence ID" value="NZ_AP026708.1"/>
</dbReference>
<name>A0ABN6RWH5_9BACT</name>
<dbReference type="HAMAP" id="MF_00055">
    <property type="entry name" value="MEMO1"/>
    <property type="match status" value="1"/>
</dbReference>
<evidence type="ECO:0000256" key="1">
    <source>
        <dbReference type="ARBA" id="ARBA00006315"/>
    </source>
</evidence>
<dbReference type="NCBIfam" id="TIGR04336">
    <property type="entry name" value="AmmeMemoSam_B"/>
    <property type="match status" value="1"/>
</dbReference>
<dbReference type="Gene3D" id="3.40.830.10">
    <property type="entry name" value="LigB-like"/>
    <property type="match status" value="1"/>
</dbReference>
<dbReference type="EMBL" id="AP026708">
    <property type="protein sequence ID" value="BDQ35397.1"/>
    <property type="molecule type" value="Genomic_DNA"/>
</dbReference>